<reference evidence="3 4" key="1">
    <citation type="submission" date="2018-11" db="EMBL/GenBank/DDBJ databases">
        <title>Genome sequence of Apiotrichum porosum DSM 27194.</title>
        <authorList>
            <person name="Aliyu H."/>
            <person name="Gorte O."/>
            <person name="Ochsenreither K."/>
        </authorList>
    </citation>
    <scope>NUCLEOTIDE SEQUENCE [LARGE SCALE GENOMIC DNA]</scope>
    <source>
        <strain evidence="3 4">DSM 27194</strain>
    </source>
</reference>
<dbReference type="InterPro" id="IPR036380">
    <property type="entry name" value="Isochorismatase-like_sf"/>
</dbReference>
<dbReference type="RefSeq" id="XP_028480090.1">
    <property type="nucleotide sequence ID" value="XM_028616233.1"/>
</dbReference>
<sequence>MALNPRRTVLVVVDVQERFRGAIHNFDAMAATVRRMVLAAGILDMRVLTTEQNPRALGATIPELGIGALPKHLNLGTFAKTKFSVMTPEVCRVLGGRYGAMFDAENPVDPEGTDNVILVGIESHVCVYQSALEARYGKGNPPIVIADGVSSCNKEEIGLSLNRMRAAGVDVGSSESVLFQLMGDASNDKFKEFQKLIKAELPTTKASLQTLFPTAADAKL</sequence>
<feature type="domain" description="Isochorismatase-like" evidence="2">
    <location>
        <begin position="8"/>
        <end position="175"/>
    </location>
</feature>
<comment type="caution">
    <text evidence="3">The sequence shown here is derived from an EMBL/GenBank/DDBJ whole genome shotgun (WGS) entry which is preliminary data.</text>
</comment>
<accession>A0A427Y9V0</accession>
<dbReference type="GeneID" id="39584943"/>
<organism evidence="3 4">
    <name type="scientific">Apiotrichum porosum</name>
    <dbReference type="NCBI Taxonomy" id="105984"/>
    <lineage>
        <taxon>Eukaryota</taxon>
        <taxon>Fungi</taxon>
        <taxon>Dikarya</taxon>
        <taxon>Basidiomycota</taxon>
        <taxon>Agaricomycotina</taxon>
        <taxon>Tremellomycetes</taxon>
        <taxon>Trichosporonales</taxon>
        <taxon>Trichosporonaceae</taxon>
        <taxon>Apiotrichum</taxon>
    </lineage>
</organism>
<dbReference type="InterPro" id="IPR000868">
    <property type="entry name" value="Isochorismatase-like_dom"/>
</dbReference>
<keyword evidence="4" id="KW-1185">Reference proteome</keyword>
<comment type="similarity">
    <text evidence="1">Belongs to the isochorismatase family.</text>
</comment>
<evidence type="ECO:0000259" key="2">
    <source>
        <dbReference type="Pfam" id="PF00857"/>
    </source>
</evidence>
<dbReference type="AlphaFoldDB" id="A0A427Y9V0"/>
<dbReference type="PANTHER" id="PTHR14119:SF3">
    <property type="entry name" value="ISOCHORISMATASE DOMAIN-CONTAINING PROTEIN 2"/>
    <property type="match status" value="1"/>
</dbReference>
<dbReference type="EMBL" id="RSCE01000001">
    <property type="protein sequence ID" value="RSH87882.1"/>
    <property type="molecule type" value="Genomic_DNA"/>
</dbReference>
<dbReference type="Gene3D" id="3.40.50.850">
    <property type="entry name" value="Isochorismatase-like"/>
    <property type="match status" value="1"/>
</dbReference>
<evidence type="ECO:0000313" key="3">
    <source>
        <dbReference type="EMBL" id="RSH87882.1"/>
    </source>
</evidence>
<dbReference type="STRING" id="105984.A0A427Y9V0"/>
<dbReference type="PANTHER" id="PTHR14119">
    <property type="entry name" value="HYDROLASE"/>
    <property type="match status" value="1"/>
</dbReference>
<evidence type="ECO:0000256" key="1">
    <source>
        <dbReference type="ARBA" id="ARBA00006336"/>
    </source>
</evidence>
<protein>
    <recommendedName>
        <fullName evidence="2">Isochorismatase-like domain-containing protein</fullName>
    </recommendedName>
</protein>
<name>A0A427Y9V0_9TREE</name>
<dbReference type="Proteomes" id="UP000279236">
    <property type="component" value="Unassembled WGS sequence"/>
</dbReference>
<dbReference type="InterPro" id="IPR050993">
    <property type="entry name" value="Isochorismatase_domain"/>
</dbReference>
<proteinExistence type="inferred from homology"/>
<dbReference type="SUPFAM" id="SSF52499">
    <property type="entry name" value="Isochorismatase-like hydrolases"/>
    <property type="match status" value="1"/>
</dbReference>
<dbReference type="Pfam" id="PF00857">
    <property type="entry name" value="Isochorismatase"/>
    <property type="match status" value="1"/>
</dbReference>
<dbReference type="OrthoDB" id="269496at2759"/>
<evidence type="ECO:0000313" key="4">
    <source>
        <dbReference type="Proteomes" id="UP000279236"/>
    </source>
</evidence>
<gene>
    <name evidence="3" type="ORF">EHS24_000400</name>
</gene>